<evidence type="ECO:0000256" key="1">
    <source>
        <dbReference type="SAM" id="MobiDB-lite"/>
    </source>
</evidence>
<organism evidence="4 5">
    <name type="scientific">Bowmanella denitrificans</name>
    <dbReference type="NCBI Taxonomy" id="366582"/>
    <lineage>
        <taxon>Bacteria</taxon>
        <taxon>Pseudomonadati</taxon>
        <taxon>Pseudomonadota</taxon>
        <taxon>Gammaproteobacteria</taxon>
        <taxon>Alteromonadales</taxon>
        <taxon>Alteromonadaceae</taxon>
        <taxon>Bowmanella</taxon>
    </lineage>
</organism>
<dbReference type="SUPFAM" id="SSF53098">
    <property type="entry name" value="Ribonuclease H-like"/>
    <property type="match status" value="1"/>
</dbReference>
<keyword evidence="5" id="KW-1185">Reference proteome</keyword>
<proteinExistence type="predicted"/>
<dbReference type="InterPro" id="IPR002559">
    <property type="entry name" value="Transposase_11"/>
</dbReference>
<accession>A0ABP3HEI8</accession>
<evidence type="ECO:0000313" key="4">
    <source>
        <dbReference type="EMBL" id="GAA0367724.1"/>
    </source>
</evidence>
<dbReference type="Gene3D" id="3.90.350.10">
    <property type="entry name" value="Transposase Inhibitor Protein From Tn5, Chain A, domain 1"/>
    <property type="match status" value="1"/>
</dbReference>
<dbReference type="Pfam" id="PF01609">
    <property type="entry name" value="DDE_Tnp_1"/>
    <property type="match status" value="1"/>
</dbReference>
<keyword evidence="2" id="KW-1133">Transmembrane helix</keyword>
<dbReference type="InterPro" id="IPR012337">
    <property type="entry name" value="RNaseH-like_sf"/>
</dbReference>
<reference evidence="5" key="1">
    <citation type="journal article" date="2019" name="Int. J. Syst. Evol. Microbiol.">
        <title>The Global Catalogue of Microorganisms (GCM) 10K type strain sequencing project: providing services to taxonomists for standard genome sequencing and annotation.</title>
        <authorList>
            <consortium name="The Broad Institute Genomics Platform"/>
            <consortium name="The Broad Institute Genome Sequencing Center for Infectious Disease"/>
            <person name="Wu L."/>
            <person name="Ma J."/>
        </authorList>
    </citation>
    <scope>NUCLEOTIDE SEQUENCE [LARGE SCALE GENOMIC DNA]</scope>
    <source>
        <strain evidence="5">JCM 13378</strain>
    </source>
</reference>
<evidence type="ECO:0000259" key="3">
    <source>
        <dbReference type="Pfam" id="PF01609"/>
    </source>
</evidence>
<keyword evidence="2" id="KW-0472">Membrane</keyword>
<dbReference type="EMBL" id="BAAAEI010000021">
    <property type="protein sequence ID" value="GAA0367724.1"/>
    <property type="molecule type" value="Genomic_DNA"/>
</dbReference>
<evidence type="ECO:0000313" key="5">
    <source>
        <dbReference type="Proteomes" id="UP001501757"/>
    </source>
</evidence>
<dbReference type="PANTHER" id="PTHR35404:SF8">
    <property type="entry name" value="TRANSPOSASE OF TN10"/>
    <property type="match status" value="1"/>
</dbReference>
<feature type="domain" description="Transposase IS4-like" evidence="3">
    <location>
        <begin position="11"/>
        <end position="215"/>
    </location>
</feature>
<name>A0ABP3HEI8_9ALTE</name>
<protein>
    <recommendedName>
        <fullName evidence="3">Transposase IS4-like domain-containing protein</fullName>
    </recommendedName>
</protein>
<dbReference type="NCBIfam" id="NF033591">
    <property type="entry name" value="transpos_IS4_2"/>
    <property type="match status" value="1"/>
</dbReference>
<keyword evidence="2" id="KW-0812">Transmembrane</keyword>
<sequence length="287" mass="32963">MVVKGRPVTLYQEIHSNKTREKPVTHQRFLRNLKMMLPNDCQPIVVTDAGFKSPWFRPVQSLNWHLVGRVRKPHFYSVNKGETWQCITQLYKRATSQPKSFADALIARREPFPCTLIVFKGRTKGRHATNPDGSPKRSKHSLKHAEGATDPWLLATSLPAHRHLAKQVVAIYRQRMQIEEGFRDMKSRRFGLGLEHSRSIKPARLAVLVLLSTLASIVAILLGWVVHISGHHRRFQANTKRLPVLSFHTLGLRAWATRMRFTASQWKRAIKQFTHNAEEAWHGTASN</sequence>
<dbReference type="PANTHER" id="PTHR35404">
    <property type="entry name" value="TRANSPOSASE OF TN10"/>
    <property type="match status" value="1"/>
</dbReference>
<evidence type="ECO:0000256" key="2">
    <source>
        <dbReference type="SAM" id="Phobius"/>
    </source>
</evidence>
<dbReference type="Proteomes" id="UP001501757">
    <property type="component" value="Unassembled WGS sequence"/>
</dbReference>
<dbReference type="InterPro" id="IPR047658">
    <property type="entry name" value="IS4-like_transpos"/>
</dbReference>
<feature type="region of interest" description="Disordered" evidence="1">
    <location>
        <begin position="124"/>
        <end position="144"/>
    </location>
</feature>
<feature type="transmembrane region" description="Helical" evidence="2">
    <location>
        <begin position="205"/>
        <end position="226"/>
    </location>
</feature>
<comment type="caution">
    <text evidence="4">The sequence shown here is derived from an EMBL/GenBank/DDBJ whole genome shotgun (WGS) entry which is preliminary data.</text>
</comment>
<gene>
    <name evidence="4" type="ORF">GCM10009092_35060</name>
</gene>